<evidence type="ECO:0000313" key="4">
    <source>
        <dbReference type="Proteomes" id="UP000265509"/>
    </source>
</evidence>
<evidence type="ECO:0000256" key="2">
    <source>
        <dbReference type="PROSITE-ProRule" id="PRU01282"/>
    </source>
</evidence>
<comment type="caution">
    <text evidence="3">The sequence shown here is derived from an EMBL/GenBank/DDBJ whole genome shotgun (WGS) entry which is preliminary data.</text>
</comment>
<dbReference type="NCBIfam" id="TIGR01617">
    <property type="entry name" value="arsC_related"/>
    <property type="match status" value="1"/>
</dbReference>
<proteinExistence type="inferred from homology"/>
<protein>
    <submittedName>
        <fullName evidence="3">ArsC family reductase</fullName>
    </submittedName>
</protein>
<dbReference type="InterPro" id="IPR006504">
    <property type="entry name" value="Tscrpt_reg_Spx/MgsR"/>
</dbReference>
<dbReference type="PANTHER" id="PTHR30041:SF8">
    <property type="entry name" value="PROTEIN YFFB"/>
    <property type="match status" value="1"/>
</dbReference>
<dbReference type="InterPro" id="IPR006660">
    <property type="entry name" value="Arsenate_reductase-like"/>
</dbReference>
<reference evidence="3 4" key="1">
    <citation type="submission" date="2018-07" db="EMBL/GenBank/DDBJ databases">
        <title>Halioglobus sp. genome submission.</title>
        <authorList>
            <person name="Ye M.-Q."/>
            <person name="Du Z.-J."/>
        </authorList>
    </citation>
    <scope>NUCLEOTIDE SEQUENCE [LARGE SCALE GENOMIC DNA]</scope>
    <source>
        <strain evidence="3 4">U0301</strain>
    </source>
</reference>
<organism evidence="3 4">
    <name type="scientific">Seongchinamella sediminis</name>
    <dbReference type="NCBI Taxonomy" id="2283635"/>
    <lineage>
        <taxon>Bacteria</taxon>
        <taxon>Pseudomonadati</taxon>
        <taxon>Pseudomonadota</taxon>
        <taxon>Gammaproteobacteria</taxon>
        <taxon>Cellvibrionales</taxon>
        <taxon>Halieaceae</taxon>
        <taxon>Seongchinamella</taxon>
    </lineage>
</organism>
<dbReference type="EMBL" id="QRAN01000009">
    <property type="protein sequence ID" value="RLQ21933.1"/>
    <property type="molecule type" value="Genomic_DNA"/>
</dbReference>
<gene>
    <name evidence="3" type="ORF">DWB85_10110</name>
</gene>
<evidence type="ECO:0000313" key="3">
    <source>
        <dbReference type="EMBL" id="RLQ21933.1"/>
    </source>
</evidence>
<dbReference type="PANTHER" id="PTHR30041">
    <property type="entry name" value="ARSENATE REDUCTASE"/>
    <property type="match status" value="1"/>
</dbReference>
<dbReference type="Gene3D" id="3.40.30.10">
    <property type="entry name" value="Glutaredoxin"/>
    <property type="match status" value="1"/>
</dbReference>
<evidence type="ECO:0000256" key="1">
    <source>
        <dbReference type="ARBA" id="ARBA00007198"/>
    </source>
</evidence>
<dbReference type="InterPro" id="IPR036249">
    <property type="entry name" value="Thioredoxin-like_sf"/>
</dbReference>
<keyword evidence="4" id="KW-1185">Reference proteome</keyword>
<dbReference type="Pfam" id="PF03960">
    <property type="entry name" value="ArsC"/>
    <property type="match status" value="1"/>
</dbReference>
<dbReference type="AlphaFoldDB" id="A0A3L7E0L6"/>
<dbReference type="NCBIfam" id="NF008107">
    <property type="entry name" value="PRK10853.1"/>
    <property type="match status" value="1"/>
</dbReference>
<dbReference type="PROSITE" id="PS51353">
    <property type="entry name" value="ARSC"/>
    <property type="match status" value="1"/>
</dbReference>
<name>A0A3L7E0L6_9GAMM</name>
<dbReference type="SUPFAM" id="SSF52833">
    <property type="entry name" value="Thioredoxin-like"/>
    <property type="match status" value="1"/>
</dbReference>
<dbReference type="CDD" id="cd03035">
    <property type="entry name" value="ArsC_Yffb"/>
    <property type="match status" value="1"/>
</dbReference>
<sequence>MITVYGIKNCDTIKKARKWLDDRGIEYRFHDVREEGLSTATVAGWLEELGWETLVNKRSTTWKGLDPAVRDKMDDSTALQLIVEQPTLFKRPLLDIGHERHCGFSAARYQDIFNHHTL</sequence>
<accession>A0A3L7E0L6</accession>
<dbReference type="OrthoDB" id="9803749at2"/>
<dbReference type="RefSeq" id="WP_117954118.1">
    <property type="nucleotide sequence ID" value="NZ_QRAN01000009.1"/>
</dbReference>
<dbReference type="Proteomes" id="UP000265509">
    <property type="component" value="Unassembled WGS sequence"/>
</dbReference>
<comment type="similarity">
    <text evidence="1 2">Belongs to the ArsC family.</text>
</comment>